<organism evidence="1 2">
    <name type="scientific">Glossina pallidipes</name>
    <name type="common">Tsetse fly</name>
    <dbReference type="NCBI Taxonomy" id="7398"/>
    <lineage>
        <taxon>Eukaryota</taxon>
        <taxon>Metazoa</taxon>
        <taxon>Ecdysozoa</taxon>
        <taxon>Arthropoda</taxon>
        <taxon>Hexapoda</taxon>
        <taxon>Insecta</taxon>
        <taxon>Pterygota</taxon>
        <taxon>Neoptera</taxon>
        <taxon>Endopterygota</taxon>
        <taxon>Diptera</taxon>
        <taxon>Brachycera</taxon>
        <taxon>Muscomorpha</taxon>
        <taxon>Hippoboscoidea</taxon>
        <taxon>Glossinidae</taxon>
        <taxon>Glossina</taxon>
    </lineage>
</organism>
<dbReference type="PANTHER" id="PTHR20977">
    <property type="entry name" value="AT13385P-RELATED"/>
    <property type="match status" value="1"/>
</dbReference>
<reference evidence="2" key="1">
    <citation type="submission" date="2014-03" db="EMBL/GenBank/DDBJ databases">
        <authorList>
            <person name="Aksoy S."/>
            <person name="Warren W."/>
            <person name="Wilson R.K."/>
        </authorList>
    </citation>
    <scope>NUCLEOTIDE SEQUENCE [LARGE SCALE GENOMIC DNA]</scope>
    <source>
        <strain evidence="2">IAEA</strain>
    </source>
</reference>
<proteinExistence type="predicted"/>
<name>A0A1A9ZCI7_GLOPL</name>
<evidence type="ECO:0000313" key="1">
    <source>
        <dbReference type="EnsemblMetazoa" id="GPAI010550-PA"/>
    </source>
</evidence>
<reference evidence="1" key="2">
    <citation type="submission" date="2020-05" db="UniProtKB">
        <authorList>
            <consortium name="EnsemblMetazoa"/>
        </authorList>
    </citation>
    <scope>IDENTIFICATION</scope>
    <source>
        <strain evidence="1">IAEA</strain>
    </source>
</reference>
<accession>A0A1A9ZCI7</accession>
<dbReference type="SMART" id="SM00689">
    <property type="entry name" value="DM6"/>
    <property type="match status" value="1"/>
</dbReference>
<dbReference type="EnsemblMetazoa" id="GPAI010550-RA">
    <property type="protein sequence ID" value="GPAI010550-PA"/>
    <property type="gene ID" value="GPAI010550"/>
</dbReference>
<protein>
    <submittedName>
        <fullName evidence="1">Uncharacterized protein</fullName>
    </submittedName>
</protein>
<dbReference type="Pfam" id="PF07248">
    <property type="entry name" value="DUF1431"/>
    <property type="match status" value="1"/>
</dbReference>
<keyword evidence="2" id="KW-1185">Reference proteome</keyword>
<evidence type="ECO:0000313" key="2">
    <source>
        <dbReference type="Proteomes" id="UP000092445"/>
    </source>
</evidence>
<sequence>MFRDCGKFVGLRVAFIPTPFRQSTVRCSSRKDCAKVIEPRCDVKNPDVCKGKELKLDQRLYLTPPKNTIWEYPFCCANFCADLSIRTDELYYKMSDMKNRDYQQTWISCPPLHVLDAEVCPPQNCIPREIIRRKKRIRLEDKKTAKPNVACPQKLKEFKLMACLSTEPEEKRLCPKIPREFSDCVTLRKKPLCKVYHPFPITCKKDPAPYPSFSECKRDEASAARPIECKCLERPAIRFPLFWKRLKRLKVDEISIFWKFLSGRMQSAKNRRVKKLHYTENVNSSAVQGRDNFDVAISLFDTKESKPSISYIHNYVTSNLYCAIINYCGNTH</sequence>
<dbReference type="PANTHER" id="PTHR20977:SF0">
    <property type="entry name" value="AT13385P-RELATED"/>
    <property type="match status" value="1"/>
</dbReference>
<dbReference type="AlphaFoldDB" id="A0A1A9ZCI7"/>
<dbReference type="InterPro" id="IPR006611">
    <property type="entry name" value="DUF1431_DROsp"/>
</dbReference>
<dbReference type="Proteomes" id="UP000092445">
    <property type="component" value="Unassembled WGS sequence"/>
</dbReference>
<dbReference type="VEuPathDB" id="VectorBase:GPAI010550"/>